<dbReference type="Proteomes" id="UP000636800">
    <property type="component" value="Unassembled WGS sequence"/>
</dbReference>
<proteinExistence type="predicted"/>
<comment type="caution">
    <text evidence="2">The sequence shown here is derived from an EMBL/GenBank/DDBJ whole genome shotgun (WGS) entry which is preliminary data.</text>
</comment>
<dbReference type="EMBL" id="JADCNL010000009">
    <property type="protein sequence ID" value="KAG0467024.1"/>
    <property type="molecule type" value="Genomic_DNA"/>
</dbReference>
<feature type="transmembrane region" description="Helical" evidence="1">
    <location>
        <begin position="20"/>
        <end position="38"/>
    </location>
</feature>
<evidence type="ECO:0000313" key="2">
    <source>
        <dbReference type="EMBL" id="KAG0467024.1"/>
    </source>
</evidence>
<dbReference type="AlphaFoldDB" id="A0A835QCC5"/>
<keyword evidence="3" id="KW-1185">Reference proteome</keyword>
<keyword evidence="1" id="KW-0472">Membrane</keyword>
<accession>A0A835QCC5</accession>
<reference evidence="2 3" key="1">
    <citation type="journal article" date="2020" name="Nat. Food">
        <title>A phased Vanilla planifolia genome enables genetic improvement of flavour and production.</title>
        <authorList>
            <person name="Hasing T."/>
            <person name="Tang H."/>
            <person name="Brym M."/>
            <person name="Khazi F."/>
            <person name="Huang T."/>
            <person name="Chambers A.H."/>
        </authorList>
    </citation>
    <scope>NUCLEOTIDE SEQUENCE [LARGE SCALE GENOMIC DNA]</scope>
    <source>
        <tissue evidence="2">Leaf</tissue>
    </source>
</reference>
<protein>
    <submittedName>
        <fullName evidence="2">Uncharacterized protein</fullName>
    </submittedName>
</protein>
<sequence>MAKINLKSACNESSKVCNSFLFLFNSLFFSYSFFFFFAGSQTFPMIHIPIPIISSLWHLSHLETIARRHIVAGQAYHVGPSPYLSPAQMLAIYEMSRSHHIPPHSALGPSHHAQHPVLVLICPGTTGMRSRVNSFLLFFFFFSFFLGI</sequence>
<evidence type="ECO:0000256" key="1">
    <source>
        <dbReference type="SAM" id="Phobius"/>
    </source>
</evidence>
<name>A0A835QCC5_VANPL</name>
<evidence type="ECO:0000313" key="3">
    <source>
        <dbReference type="Proteomes" id="UP000636800"/>
    </source>
</evidence>
<keyword evidence="1" id="KW-0812">Transmembrane</keyword>
<keyword evidence="1" id="KW-1133">Transmembrane helix</keyword>
<gene>
    <name evidence="2" type="ORF">HPP92_018604</name>
</gene>
<organism evidence="2 3">
    <name type="scientific">Vanilla planifolia</name>
    <name type="common">Vanilla</name>
    <dbReference type="NCBI Taxonomy" id="51239"/>
    <lineage>
        <taxon>Eukaryota</taxon>
        <taxon>Viridiplantae</taxon>
        <taxon>Streptophyta</taxon>
        <taxon>Embryophyta</taxon>
        <taxon>Tracheophyta</taxon>
        <taxon>Spermatophyta</taxon>
        <taxon>Magnoliopsida</taxon>
        <taxon>Liliopsida</taxon>
        <taxon>Asparagales</taxon>
        <taxon>Orchidaceae</taxon>
        <taxon>Vanilloideae</taxon>
        <taxon>Vanilleae</taxon>
        <taxon>Vanilla</taxon>
    </lineage>
</organism>